<dbReference type="EMBL" id="ASPP01024179">
    <property type="protein sequence ID" value="ETO09280.1"/>
    <property type="molecule type" value="Genomic_DNA"/>
</dbReference>
<keyword evidence="2" id="KW-1185">Reference proteome</keyword>
<name>X6M8C6_RETFI</name>
<dbReference type="InterPro" id="IPR002083">
    <property type="entry name" value="MATH/TRAF_dom"/>
</dbReference>
<comment type="caution">
    <text evidence="1">The sequence shown here is derived from an EMBL/GenBank/DDBJ whole genome shotgun (WGS) entry which is preliminary data.</text>
</comment>
<dbReference type="InterPro" id="IPR008974">
    <property type="entry name" value="TRAF-like"/>
</dbReference>
<dbReference type="Gene3D" id="2.60.210.10">
    <property type="entry name" value="Apoptosis, Tumor Necrosis Factor Receptor Associated Protein 2, Chain A"/>
    <property type="match status" value="1"/>
</dbReference>
<protein>
    <recommendedName>
        <fullName evidence="3">MATH domain-containing protein</fullName>
    </recommendedName>
</protein>
<accession>X6M8C6</accession>
<reference evidence="1 2" key="1">
    <citation type="journal article" date="2013" name="Curr. Biol.">
        <title>The Genome of the Foraminiferan Reticulomyxa filosa.</title>
        <authorList>
            <person name="Glockner G."/>
            <person name="Hulsmann N."/>
            <person name="Schleicher M."/>
            <person name="Noegel A.A."/>
            <person name="Eichinger L."/>
            <person name="Gallinger C."/>
            <person name="Pawlowski J."/>
            <person name="Sierra R."/>
            <person name="Euteneuer U."/>
            <person name="Pillet L."/>
            <person name="Moustafa A."/>
            <person name="Platzer M."/>
            <person name="Groth M."/>
            <person name="Szafranski K."/>
            <person name="Schliwa M."/>
        </authorList>
    </citation>
    <scope>NUCLEOTIDE SEQUENCE [LARGE SCALE GENOMIC DNA]</scope>
</reference>
<proteinExistence type="predicted"/>
<dbReference type="AlphaFoldDB" id="X6M8C6"/>
<evidence type="ECO:0000313" key="2">
    <source>
        <dbReference type="Proteomes" id="UP000023152"/>
    </source>
</evidence>
<evidence type="ECO:0000313" key="1">
    <source>
        <dbReference type="EMBL" id="ETO09280.1"/>
    </source>
</evidence>
<evidence type="ECO:0008006" key="3">
    <source>
        <dbReference type="Google" id="ProtNLM"/>
    </source>
</evidence>
<dbReference type="CDD" id="cd00121">
    <property type="entry name" value="MATH"/>
    <property type="match status" value="1"/>
</dbReference>
<sequence>MISLDRHRLQKGKLQTADFAVGVWVWKVIILTENNDGNKKIYTWGPTNQYAVKAEFRCSILSCKSESNNIVAQFAHRFTFQKNTRGIEKFVPLEVLMNSGTYLFNGTMPGCDSLSSNVIFLKTEVWCYQHIPINPRLQAVIALCDKEKTANVQENNNSRSHPVDITQATLAGQIPIIASAIHTSTPIGSTVPTTLDPNIMALHRLNTNVASPTLGSFEHISVPNGMNVIKVPLHSETVINDLTMPPLEAEANIDTKMSDVANNNQNSNVFDKEQMLNNTLEITNIDKEVKITPTNVEITTSYNEEKSEIPEIIETKIRVFVNALKFVAGLQQMMIFMIVFFVENQSHEN</sequence>
<gene>
    <name evidence="1" type="ORF">RFI_28108</name>
</gene>
<organism evidence="1 2">
    <name type="scientific">Reticulomyxa filosa</name>
    <dbReference type="NCBI Taxonomy" id="46433"/>
    <lineage>
        <taxon>Eukaryota</taxon>
        <taxon>Sar</taxon>
        <taxon>Rhizaria</taxon>
        <taxon>Retaria</taxon>
        <taxon>Foraminifera</taxon>
        <taxon>Monothalamids</taxon>
        <taxon>Reticulomyxidae</taxon>
        <taxon>Reticulomyxa</taxon>
    </lineage>
</organism>
<dbReference type="Proteomes" id="UP000023152">
    <property type="component" value="Unassembled WGS sequence"/>
</dbReference>
<dbReference type="SUPFAM" id="SSF49599">
    <property type="entry name" value="TRAF domain-like"/>
    <property type="match status" value="1"/>
</dbReference>